<feature type="compositionally biased region" description="Basic and acidic residues" evidence="1">
    <location>
        <begin position="174"/>
        <end position="189"/>
    </location>
</feature>
<dbReference type="EMBL" id="BAABDK010000032">
    <property type="protein sequence ID" value="GAA4051546.1"/>
    <property type="molecule type" value="Genomic_DNA"/>
</dbReference>
<keyword evidence="2" id="KW-0732">Signal</keyword>
<dbReference type="Proteomes" id="UP001501469">
    <property type="component" value="Unassembled WGS sequence"/>
</dbReference>
<dbReference type="RefSeq" id="WP_345058745.1">
    <property type="nucleotide sequence ID" value="NZ_BAABDK010000032.1"/>
</dbReference>
<evidence type="ECO:0000256" key="1">
    <source>
        <dbReference type="SAM" id="MobiDB-lite"/>
    </source>
</evidence>
<gene>
    <name evidence="3" type="ORF">GCM10022409_42970</name>
</gene>
<evidence type="ECO:0000256" key="2">
    <source>
        <dbReference type="SAM" id="SignalP"/>
    </source>
</evidence>
<proteinExistence type="predicted"/>
<evidence type="ECO:0000313" key="3">
    <source>
        <dbReference type="EMBL" id="GAA4051546.1"/>
    </source>
</evidence>
<feature type="compositionally biased region" description="Basic and acidic residues" evidence="1">
    <location>
        <begin position="149"/>
        <end position="161"/>
    </location>
</feature>
<feature type="chain" id="PRO_5047324600" evidence="2">
    <location>
        <begin position="27"/>
        <end position="202"/>
    </location>
</feature>
<evidence type="ECO:0000313" key="4">
    <source>
        <dbReference type="Proteomes" id="UP001501469"/>
    </source>
</evidence>
<feature type="signal peptide" evidence="2">
    <location>
        <begin position="1"/>
        <end position="26"/>
    </location>
</feature>
<keyword evidence="4" id="KW-1185">Reference proteome</keyword>
<feature type="region of interest" description="Disordered" evidence="1">
    <location>
        <begin position="106"/>
        <end position="202"/>
    </location>
</feature>
<reference evidence="4" key="1">
    <citation type="journal article" date="2019" name="Int. J. Syst. Evol. Microbiol.">
        <title>The Global Catalogue of Microorganisms (GCM) 10K type strain sequencing project: providing services to taxonomists for standard genome sequencing and annotation.</title>
        <authorList>
            <consortium name="The Broad Institute Genomics Platform"/>
            <consortium name="The Broad Institute Genome Sequencing Center for Infectious Disease"/>
            <person name="Wu L."/>
            <person name="Ma J."/>
        </authorList>
    </citation>
    <scope>NUCLEOTIDE SEQUENCE [LARGE SCALE GENOMIC DNA]</scope>
    <source>
        <strain evidence="4">JCM 17225</strain>
    </source>
</reference>
<protein>
    <submittedName>
        <fullName evidence="3">Uncharacterized protein</fullName>
    </submittedName>
</protein>
<sequence length="202" mass="22119">MKRLPTLLCAALLGSAALVAAPAAHAQINISMAPPSWGPAVPAGAQYYYIPETNGFYDVAARQYVVRRDGNWIRTATLAGYNPTNFHPVVVDYVGAQPWSRYDEYRTRYPRGGNPSNGALPPGQAKKQGYRSNPSNGGLPPGQAKKQYRNRDADNRDRNHDGGIYIPLPGVRQPDGRRDDDRDDDDRGKGRGNGKNKGKGRD</sequence>
<name>A0ABP7USR1_9BACT</name>
<comment type="caution">
    <text evidence="3">The sequence shown here is derived from an EMBL/GenBank/DDBJ whole genome shotgun (WGS) entry which is preliminary data.</text>
</comment>
<feature type="compositionally biased region" description="Basic residues" evidence="1">
    <location>
        <begin position="190"/>
        <end position="202"/>
    </location>
</feature>
<accession>A0ABP7USR1</accession>
<organism evidence="3 4">
    <name type="scientific">Hymenobacter glaciei</name>
    <dbReference type="NCBI Taxonomy" id="877209"/>
    <lineage>
        <taxon>Bacteria</taxon>
        <taxon>Pseudomonadati</taxon>
        <taxon>Bacteroidota</taxon>
        <taxon>Cytophagia</taxon>
        <taxon>Cytophagales</taxon>
        <taxon>Hymenobacteraceae</taxon>
        <taxon>Hymenobacter</taxon>
    </lineage>
</organism>